<feature type="non-terminal residue" evidence="2">
    <location>
        <position position="1"/>
    </location>
</feature>
<evidence type="ECO:0000256" key="1">
    <source>
        <dbReference type="SAM" id="MobiDB-lite"/>
    </source>
</evidence>
<protein>
    <submittedName>
        <fullName evidence="2">Uncharacterized protein</fullName>
    </submittedName>
</protein>
<sequence length="80" mass="8787">TSLGDNFSSPPLPKPRLNQQASFGERTLFNSDYLHQTSTQSKHSIERSSPIFGPTENSTSLSSKHSMDGSLTRSRTDKSS</sequence>
<dbReference type="AlphaFoldDB" id="A0A821XZH1"/>
<feature type="region of interest" description="Disordered" evidence="1">
    <location>
        <begin position="1"/>
        <end position="80"/>
    </location>
</feature>
<gene>
    <name evidence="2" type="ORF">TOA249_LOCUS33993</name>
</gene>
<evidence type="ECO:0000313" key="3">
    <source>
        <dbReference type="Proteomes" id="UP000663838"/>
    </source>
</evidence>
<feature type="non-terminal residue" evidence="2">
    <location>
        <position position="80"/>
    </location>
</feature>
<dbReference type="EMBL" id="CAJOBS010014264">
    <property type="protein sequence ID" value="CAF4953926.1"/>
    <property type="molecule type" value="Genomic_DNA"/>
</dbReference>
<accession>A0A821XZH1</accession>
<evidence type="ECO:0000313" key="2">
    <source>
        <dbReference type="EMBL" id="CAF4953926.1"/>
    </source>
</evidence>
<reference evidence="2" key="1">
    <citation type="submission" date="2021-02" db="EMBL/GenBank/DDBJ databases">
        <authorList>
            <person name="Nowell W R."/>
        </authorList>
    </citation>
    <scope>NUCLEOTIDE SEQUENCE</scope>
</reference>
<dbReference type="Proteomes" id="UP000663838">
    <property type="component" value="Unassembled WGS sequence"/>
</dbReference>
<feature type="compositionally biased region" description="Polar residues" evidence="1">
    <location>
        <begin position="55"/>
        <end position="73"/>
    </location>
</feature>
<name>A0A821XZH1_9BILA</name>
<comment type="caution">
    <text evidence="2">The sequence shown here is derived from an EMBL/GenBank/DDBJ whole genome shotgun (WGS) entry which is preliminary data.</text>
</comment>
<organism evidence="2 3">
    <name type="scientific">Rotaria socialis</name>
    <dbReference type="NCBI Taxonomy" id="392032"/>
    <lineage>
        <taxon>Eukaryota</taxon>
        <taxon>Metazoa</taxon>
        <taxon>Spiralia</taxon>
        <taxon>Gnathifera</taxon>
        <taxon>Rotifera</taxon>
        <taxon>Eurotatoria</taxon>
        <taxon>Bdelloidea</taxon>
        <taxon>Philodinida</taxon>
        <taxon>Philodinidae</taxon>
        <taxon>Rotaria</taxon>
    </lineage>
</organism>
<proteinExistence type="predicted"/>
<feature type="compositionally biased region" description="Polar residues" evidence="1">
    <location>
        <begin position="17"/>
        <end position="42"/>
    </location>
</feature>